<evidence type="ECO:0000313" key="3">
    <source>
        <dbReference type="Proteomes" id="UP001595973"/>
    </source>
</evidence>
<keyword evidence="1" id="KW-0472">Membrane</keyword>
<keyword evidence="3" id="KW-1185">Reference proteome</keyword>
<evidence type="ECO:0000313" key="2">
    <source>
        <dbReference type="EMBL" id="MFC4668914.1"/>
    </source>
</evidence>
<keyword evidence="1" id="KW-0812">Transmembrane</keyword>
<proteinExistence type="predicted"/>
<dbReference type="EMBL" id="JBHSGI010000006">
    <property type="protein sequence ID" value="MFC4668914.1"/>
    <property type="molecule type" value="Genomic_DNA"/>
</dbReference>
<comment type="caution">
    <text evidence="2">The sequence shown here is derived from an EMBL/GenBank/DDBJ whole genome shotgun (WGS) entry which is preliminary data.</text>
</comment>
<keyword evidence="1" id="KW-1133">Transmembrane helix</keyword>
<reference evidence="3" key="1">
    <citation type="journal article" date="2019" name="Int. J. Syst. Evol. Microbiol.">
        <title>The Global Catalogue of Microorganisms (GCM) 10K type strain sequencing project: providing services to taxonomists for standard genome sequencing and annotation.</title>
        <authorList>
            <consortium name="The Broad Institute Genomics Platform"/>
            <consortium name="The Broad Institute Genome Sequencing Center for Infectious Disease"/>
            <person name="Wu L."/>
            <person name="Ma J."/>
        </authorList>
    </citation>
    <scope>NUCLEOTIDE SEQUENCE [LARGE SCALE GENOMIC DNA]</scope>
    <source>
        <strain evidence="3">CGMCC 4.7283</strain>
    </source>
</reference>
<gene>
    <name evidence="2" type="ORF">ACFO5X_10145</name>
</gene>
<protein>
    <submittedName>
        <fullName evidence="2">Uncharacterized protein</fullName>
    </submittedName>
</protein>
<dbReference type="Proteomes" id="UP001595973">
    <property type="component" value="Unassembled WGS sequence"/>
</dbReference>
<name>A0ABV9KFP3_9RHOB</name>
<evidence type="ECO:0000256" key="1">
    <source>
        <dbReference type="SAM" id="Phobius"/>
    </source>
</evidence>
<feature type="transmembrane region" description="Helical" evidence="1">
    <location>
        <begin position="34"/>
        <end position="56"/>
    </location>
</feature>
<feature type="transmembrane region" description="Helical" evidence="1">
    <location>
        <begin position="6"/>
        <end position="22"/>
    </location>
</feature>
<sequence>MSLLFANNLTSAVVILACWWLAHINAKAVPPGRAVAAGYALVGISVLFTMMVRNLAIETGVAVAWLVVLTKAALGTTLLLTIYRRAKLGEK</sequence>
<dbReference type="RefSeq" id="WP_380717306.1">
    <property type="nucleotide sequence ID" value="NZ_JBHSGI010000006.1"/>
</dbReference>
<accession>A0ABV9KFP3</accession>
<organism evidence="2 3">
    <name type="scientific">Seohaeicola nanhaiensis</name>
    <dbReference type="NCBI Taxonomy" id="1387282"/>
    <lineage>
        <taxon>Bacteria</taxon>
        <taxon>Pseudomonadati</taxon>
        <taxon>Pseudomonadota</taxon>
        <taxon>Alphaproteobacteria</taxon>
        <taxon>Rhodobacterales</taxon>
        <taxon>Roseobacteraceae</taxon>
        <taxon>Seohaeicola</taxon>
    </lineage>
</organism>
<feature type="transmembrane region" description="Helical" evidence="1">
    <location>
        <begin position="62"/>
        <end position="83"/>
    </location>
</feature>